<protein>
    <submittedName>
        <fullName evidence="2">Uncharacterized protein</fullName>
    </submittedName>
</protein>
<sequence>MRANRNSSITPDPASITEESGKLSSPKSGIAWRWWRARRRRQRRYVLTLFLDKYCDSVIIVTLKKPSFCNGNITVFPWEKHFNKVAKAAIKTSRRRTLSYLISACRKRKSKSTRSLLKKTCAYHFLCGGRKREPFEANGRGREACKALKGEGDPMRNWVVKSGLRVGGSLARLYQLRARHAGTKGPTHTTSALFRGFAEKL</sequence>
<comment type="caution">
    <text evidence="2">The sequence shown here is derived from an EMBL/GenBank/DDBJ whole genome shotgun (WGS) entry which is preliminary data.</text>
</comment>
<dbReference type="EMBL" id="BMAV01014413">
    <property type="protein sequence ID" value="GFY62777.1"/>
    <property type="molecule type" value="Genomic_DNA"/>
</dbReference>
<feature type="region of interest" description="Disordered" evidence="1">
    <location>
        <begin position="1"/>
        <end position="26"/>
    </location>
</feature>
<dbReference type="Proteomes" id="UP000886998">
    <property type="component" value="Unassembled WGS sequence"/>
</dbReference>
<keyword evidence="3" id="KW-1185">Reference proteome</keyword>
<reference evidence="2" key="1">
    <citation type="submission" date="2020-08" db="EMBL/GenBank/DDBJ databases">
        <title>Multicomponent nature underlies the extraordinary mechanical properties of spider dragline silk.</title>
        <authorList>
            <person name="Kono N."/>
            <person name="Nakamura H."/>
            <person name="Mori M."/>
            <person name="Yoshida Y."/>
            <person name="Ohtoshi R."/>
            <person name="Malay A.D."/>
            <person name="Moran D.A.P."/>
            <person name="Tomita M."/>
            <person name="Numata K."/>
            <person name="Arakawa K."/>
        </authorList>
    </citation>
    <scope>NUCLEOTIDE SEQUENCE</scope>
</reference>
<feature type="compositionally biased region" description="Polar residues" evidence="1">
    <location>
        <begin position="1"/>
        <end position="10"/>
    </location>
</feature>
<evidence type="ECO:0000313" key="2">
    <source>
        <dbReference type="EMBL" id="GFY62777.1"/>
    </source>
</evidence>
<accession>A0A8X6Y1Q5</accession>
<proteinExistence type="predicted"/>
<gene>
    <name evidence="2" type="ORF">TNIN_98331</name>
</gene>
<dbReference type="AlphaFoldDB" id="A0A8X6Y1Q5"/>
<name>A0A8X6Y1Q5_9ARAC</name>
<dbReference type="OrthoDB" id="10456706at2759"/>
<evidence type="ECO:0000256" key="1">
    <source>
        <dbReference type="SAM" id="MobiDB-lite"/>
    </source>
</evidence>
<organism evidence="2 3">
    <name type="scientific">Trichonephila inaurata madagascariensis</name>
    <dbReference type="NCBI Taxonomy" id="2747483"/>
    <lineage>
        <taxon>Eukaryota</taxon>
        <taxon>Metazoa</taxon>
        <taxon>Ecdysozoa</taxon>
        <taxon>Arthropoda</taxon>
        <taxon>Chelicerata</taxon>
        <taxon>Arachnida</taxon>
        <taxon>Araneae</taxon>
        <taxon>Araneomorphae</taxon>
        <taxon>Entelegynae</taxon>
        <taxon>Araneoidea</taxon>
        <taxon>Nephilidae</taxon>
        <taxon>Trichonephila</taxon>
        <taxon>Trichonephila inaurata</taxon>
    </lineage>
</organism>
<evidence type="ECO:0000313" key="3">
    <source>
        <dbReference type="Proteomes" id="UP000886998"/>
    </source>
</evidence>